<keyword evidence="2" id="KW-0472">Membrane</keyword>
<dbReference type="InterPro" id="IPR045584">
    <property type="entry name" value="Pilin-like"/>
</dbReference>
<organism evidence="3 4">
    <name type="scientific">Neisseria oralis</name>
    <dbReference type="NCBI Taxonomy" id="1107316"/>
    <lineage>
        <taxon>Bacteria</taxon>
        <taxon>Pseudomonadati</taxon>
        <taxon>Pseudomonadota</taxon>
        <taxon>Betaproteobacteria</taxon>
        <taxon>Neisseriales</taxon>
        <taxon>Neisseriaceae</taxon>
        <taxon>Neisseria</taxon>
    </lineage>
</organism>
<sequence length="151" mass="17097">MQKNQIGFSLAELLFTIVITVILVTVAFVSYQSYIKSARLREAQTMLLSNARFMERFYHQHSSFKKTSTTWPDLPDGGNEIFCIRPHGDARGALNDKFTLKAVAYDKDKEPRILKINESLITVICEGSTSICEEGKNYFSGSDKKCTVFQP</sequence>
<dbReference type="Proteomes" id="UP001621964">
    <property type="component" value="Unassembled WGS sequence"/>
</dbReference>
<name>A0ABW8Q533_9NEIS</name>
<dbReference type="SUPFAM" id="SSF54523">
    <property type="entry name" value="Pili subunits"/>
    <property type="match status" value="1"/>
</dbReference>
<evidence type="ECO:0000256" key="2">
    <source>
        <dbReference type="SAM" id="Phobius"/>
    </source>
</evidence>
<dbReference type="Pfam" id="PF07963">
    <property type="entry name" value="N_methyl"/>
    <property type="match status" value="1"/>
</dbReference>
<gene>
    <name evidence="3" type="ORF">ACI43T_07150</name>
</gene>
<keyword evidence="4" id="KW-1185">Reference proteome</keyword>
<dbReference type="EMBL" id="JBJGEB010000006">
    <property type="protein sequence ID" value="MFK7642275.1"/>
    <property type="molecule type" value="Genomic_DNA"/>
</dbReference>
<dbReference type="Gene3D" id="3.30.700.50">
    <property type="match status" value="1"/>
</dbReference>
<dbReference type="InterPro" id="IPR012902">
    <property type="entry name" value="N_methyl_site"/>
</dbReference>
<dbReference type="Pfam" id="PF16732">
    <property type="entry name" value="ComP_DUS"/>
    <property type="match status" value="1"/>
</dbReference>
<evidence type="ECO:0000313" key="4">
    <source>
        <dbReference type="Proteomes" id="UP001621964"/>
    </source>
</evidence>
<feature type="transmembrane region" description="Helical" evidence="2">
    <location>
        <begin position="6"/>
        <end position="31"/>
    </location>
</feature>
<comment type="caution">
    <text evidence="3">The sequence shown here is derived from an EMBL/GenBank/DDBJ whole genome shotgun (WGS) entry which is preliminary data.</text>
</comment>
<proteinExistence type="predicted"/>
<reference evidence="3 4" key="1">
    <citation type="submission" date="2024-11" db="EMBL/GenBank/DDBJ databases">
        <authorList>
            <person name="Mikucki A.G."/>
            <person name="Kahler C.M."/>
        </authorList>
    </citation>
    <scope>NUCLEOTIDE SEQUENCE [LARGE SCALE GENOMIC DNA]</scope>
    <source>
        <strain evidence="3 4">EXNM717</strain>
    </source>
</reference>
<accession>A0ABW8Q533</accession>
<comment type="subunit">
    <text evidence="1">The pili are polar flexible filaments of about 5.4 nanometers diameter and 2.5 micrometers average length; they consist of only a single polypeptide chain arranged in a helical configuration of five subunits per turn in the assembled pilus.</text>
</comment>
<protein>
    <submittedName>
        <fullName evidence="3">Type IV pilin protein</fullName>
    </submittedName>
</protein>
<keyword evidence="2" id="KW-1133">Transmembrane helix</keyword>
<dbReference type="RefSeq" id="WP_405386163.1">
    <property type="nucleotide sequence ID" value="NZ_JBJGEB010000006.1"/>
</dbReference>
<keyword evidence="2" id="KW-0812">Transmembrane</keyword>
<dbReference type="InterPro" id="IPR031982">
    <property type="entry name" value="PilE-like"/>
</dbReference>
<evidence type="ECO:0000313" key="3">
    <source>
        <dbReference type="EMBL" id="MFK7642275.1"/>
    </source>
</evidence>
<evidence type="ECO:0000256" key="1">
    <source>
        <dbReference type="ARBA" id="ARBA00011156"/>
    </source>
</evidence>